<dbReference type="InterPro" id="IPR036390">
    <property type="entry name" value="WH_DNA-bd_sf"/>
</dbReference>
<dbReference type="Gene3D" id="1.10.10.10">
    <property type="entry name" value="Winged helix-like DNA-binding domain superfamily/Winged helix DNA-binding domain"/>
    <property type="match status" value="1"/>
</dbReference>
<dbReference type="SUPFAM" id="SSF46785">
    <property type="entry name" value="Winged helix' DNA-binding domain"/>
    <property type="match status" value="1"/>
</dbReference>
<dbReference type="InterPro" id="IPR000835">
    <property type="entry name" value="HTH_MarR-typ"/>
</dbReference>
<dbReference type="PROSITE" id="PS50995">
    <property type="entry name" value="HTH_MARR_2"/>
    <property type="match status" value="1"/>
</dbReference>
<organism evidence="5 6">
    <name type="scientific">Leucobacter chromiisoli</name>
    <dbReference type="NCBI Taxonomy" id="2796471"/>
    <lineage>
        <taxon>Bacteria</taxon>
        <taxon>Bacillati</taxon>
        <taxon>Actinomycetota</taxon>
        <taxon>Actinomycetes</taxon>
        <taxon>Micrococcales</taxon>
        <taxon>Microbacteriaceae</taxon>
        <taxon>Leucobacter</taxon>
    </lineage>
</organism>
<reference evidence="5" key="1">
    <citation type="submission" date="2020-12" db="EMBL/GenBank/DDBJ databases">
        <title>Leucobacter sp. CAS1, isolated from Chromium sludge.</title>
        <authorList>
            <person name="Xu Z."/>
        </authorList>
    </citation>
    <scope>NUCLEOTIDE SEQUENCE</scope>
    <source>
        <strain evidence="5">CSA1</strain>
    </source>
</reference>
<dbReference type="RefSeq" id="WP_200115827.1">
    <property type="nucleotide sequence ID" value="NZ_JAEHOH010000015.1"/>
</dbReference>
<keyword evidence="1" id="KW-0805">Transcription regulation</keyword>
<dbReference type="GO" id="GO:0006950">
    <property type="term" value="P:response to stress"/>
    <property type="evidence" value="ECO:0007669"/>
    <property type="project" value="TreeGrafter"/>
</dbReference>
<dbReference type="AlphaFoldDB" id="A0A934UVX9"/>
<dbReference type="SMART" id="SM00347">
    <property type="entry name" value="HTH_MARR"/>
    <property type="match status" value="1"/>
</dbReference>
<dbReference type="InterPro" id="IPR039422">
    <property type="entry name" value="MarR/SlyA-like"/>
</dbReference>
<evidence type="ECO:0000313" key="6">
    <source>
        <dbReference type="Proteomes" id="UP000608530"/>
    </source>
</evidence>
<evidence type="ECO:0000313" key="5">
    <source>
        <dbReference type="EMBL" id="MBK0419688.1"/>
    </source>
</evidence>
<keyword evidence="3" id="KW-0804">Transcription</keyword>
<evidence type="ECO:0000259" key="4">
    <source>
        <dbReference type="PROSITE" id="PS50995"/>
    </source>
</evidence>
<gene>
    <name evidence="5" type="ORF">JD276_11650</name>
</gene>
<dbReference type="GO" id="GO:0003700">
    <property type="term" value="F:DNA-binding transcription factor activity"/>
    <property type="evidence" value="ECO:0007669"/>
    <property type="project" value="InterPro"/>
</dbReference>
<evidence type="ECO:0000256" key="2">
    <source>
        <dbReference type="ARBA" id="ARBA00023125"/>
    </source>
</evidence>
<dbReference type="PANTHER" id="PTHR33164">
    <property type="entry name" value="TRANSCRIPTIONAL REGULATOR, MARR FAMILY"/>
    <property type="match status" value="1"/>
</dbReference>
<comment type="caution">
    <text evidence="5">The sequence shown here is derived from an EMBL/GenBank/DDBJ whole genome shotgun (WGS) entry which is preliminary data.</text>
</comment>
<dbReference type="GO" id="GO:0003677">
    <property type="term" value="F:DNA binding"/>
    <property type="evidence" value="ECO:0007669"/>
    <property type="project" value="UniProtKB-KW"/>
</dbReference>
<dbReference type="Proteomes" id="UP000608530">
    <property type="component" value="Unassembled WGS sequence"/>
</dbReference>
<dbReference type="InterPro" id="IPR023187">
    <property type="entry name" value="Tscrpt_reg_MarR-type_CS"/>
</dbReference>
<dbReference type="PANTHER" id="PTHR33164:SF104">
    <property type="entry name" value="TRANSCRIPTIONAL REGULATORY PROTEIN"/>
    <property type="match status" value="1"/>
</dbReference>
<evidence type="ECO:0000256" key="3">
    <source>
        <dbReference type="ARBA" id="ARBA00023163"/>
    </source>
</evidence>
<dbReference type="Pfam" id="PF12802">
    <property type="entry name" value="MarR_2"/>
    <property type="match status" value="1"/>
</dbReference>
<accession>A0A934UVX9</accession>
<sequence length="188" mass="20649">MREEQRLAVEAAGGGAALSRREEQRLAVEAAGGGAALSRREEQRLAVEAWEALFRAQTVLFRRFSAAPVWQGRSTREYDVLYQLSLSGEEGVRQRDLMDRLMISQPSLSRLVDKLVGEGLVLRCPDPRDGRGALLSLSDSGLAVQRRIGAGHAKDVARAMSERLDPEELRRLRALAEKLVGDDGGGTR</sequence>
<name>A0A934UVX9_9MICO</name>
<proteinExistence type="predicted"/>
<dbReference type="PRINTS" id="PR00598">
    <property type="entry name" value="HTHMARR"/>
</dbReference>
<dbReference type="EMBL" id="JAEHOH010000015">
    <property type="protein sequence ID" value="MBK0419688.1"/>
    <property type="molecule type" value="Genomic_DNA"/>
</dbReference>
<keyword evidence="2" id="KW-0238">DNA-binding</keyword>
<dbReference type="InterPro" id="IPR036388">
    <property type="entry name" value="WH-like_DNA-bd_sf"/>
</dbReference>
<evidence type="ECO:0000256" key="1">
    <source>
        <dbReference type="ARBA" id="ARBA00023015"/>
    </source>
</evidence>
<dbReference type="PROSITE" id="PS01117">
    <property type="entry name" value="HTH_MARR_1"/>
    <property type="match status" value="1"/>
</dbReference>
<keyword evidence="6" id="KW-1185">Reference proteome</keyword>
<feature type="domain" description="HTH marR-type" evidence="4">
    <location>
        <begin position="46"/>
        <end position="181"/>
    </location>
</feature>
<protein>
    <submittedName>
        <fullName evidence="5">MarR family transcriptional regulator</fullName>
    </submittedName>
</protein>